<dbReference type="EMBL" id="JAATIQ010000080">
    <property type="protein sequence ID" value="KAF4387082.1"/>
    <property type="molecule type" value="Genomic_DNA"/>
</dbReference>
<evidence type="ECO:0000313" key="6">
    <source>
        <dbReference type="EMBL" id="KAF4358178.1"/>
    </source>
</evidence>
<dbReference type="Proteomes" id="UP000583929">
    <property type="component" value="Unassembled WGS sequence"/>
</dbReference>
<keyword evidence="4" id="KW-0539">Nucleus</keyword>
<comment type="caution">
    <text evidence="5">Lacks conserved residue(s) required for the propagation of feature annotation.</text>
</comment>
<dbReference type="EMBL" id="JAATIP010000228">
    <property type="protein sequence ID" value="KAF4358178.1"/>
    <property type="molecule type" value="Genomic_DNA"/>
</dbReference>
<comment type="caution">
    <text evidence="7">The sequence shown here is derived from an EMBL/GenBank/DDBJ whole genome shotgun (WGS) entry which is preliminary data.</text>
</comment>
<feature type="region of interest" description="SAW" evidence="5">
    <location>
        <begin position="394"/>
        <end position="488"/>
    </location>
</feature>
<comment type="subcellular location">
    <subcellularLocation>
        <location evidence="1">Nucleus</location>
    </subcellularLocation>
</comment>
<keyword evidence="9" id="KW-1185">Reference proteome</keyword>
<evidence type="ECO:0000256" key="2">
    <source>
        <dbReference type="ARBA" id="ARBA00023015"/>
    </source>
</evidence>
<organism evidence="7 9">
    <name type="scientific">Cannabis sativa</name>
    <name type="common">Hemp</name>
    <name type="synonym">Marijuana</name>
    <dbReference type="NCBI Taxonomy" id="3483"/>
    <lineage>
        <taxon>Eukaryota</taxon>
        <taxon>Viridiplantae</taxon>
        <taxon>Streptophyta</taxon>
        <taxon>Embryophyta</taxon>
        <taxon>Tracheophyta</taxon>
        <taxon>Spermatophyta</taxon>
        <taxon>Magnoliopsida</taxon>
        <taxon>eudicotyledons</taxon>
        <taxon>Gunneridae</taxon>
        <taxon>Pentapetalae</taxon>
        <taxon>rosids</taxon>
        <taxon>fabids</taxon>
        <taxon>Rosales</taxon>
        <taxon>Cannabaceae</taxon>
        <taxon>Cannabis</taxon>
    </lineage>
</organism>
<dbReference type="PANTHER" id="PTHR31636">
    <property type="entry name" value="OSJNBA0084A10.13 PROTEIN-RELATED"/>
    <property type="match status" value="1"/>
</dbReference>
<name>A0A7J6GVY2_CANSA</name>
<dbReference type="Pfam" id="PF03514">
    <property type="entry name" value="GRAS"/>
    <property type="match status" value="1"/>
</dbReference>
<evidence type="ECO:0000256" key="4">
    <source>
        <dbReference type="ARBA" id="ARBA00023242"/>
    </source>
</evidence>
<sequence>MVHGDSVCGVFDIIQHQHHEYYLNPSNYHNHNNPINNQLSDWVDQITKQIIDNNDPPQIINPSNFPANYSVSGDNFRPRKIPRTESSSNNDYNNQEQSLTQMMTLLLECAVAISVDNLGEAHRMILELTHISSPYAPSSAERVVAYFAKAMASRVVNSWLGNVLSSPFPMPLINYKSLHEAFQGFNNVSPFVKFAHFTSNQAILESFHRRDRVHVIDLDIMQGLQWPALFHILATRVEGPPSHVRITGVGSSPELLSQTGQHLSSFAKRLGINSFEFNPVVRNPKTGLLNVGVSTFRVRRGETLAVHWLRHCLYDSTGPDWRTIGLVEELRPRIFTLVEQDIAQSGSFLDRFVGSLQYYSTMFDSIGAYLDPDDPTRHVVEHCLFHREINNMLAIGGPSRSGEEKLRDWRSELVRRSSGSGSGGGSSVGLGQVAMSGNCMAQAQLILNMFSNVNGNSNSNGYTLIQGHDGTLRLGWKDTCLYTASAWTSCTTNASTNFNY</sequence>
<evidence type="ECO:0000313" key="7">
    <source>
        <dbReference type="EMBL" id="KAF4387082.1"/>
    </source>
</evidence>
<evidence type="ECO:0000313" key="9">
    <source>
        <dbReference type="Proteomes" id="UP000583929"/>
    </source>
</evidence>
<dbReference type="InterPro" id="IPR005202">
    <property type="entry name" value="TF_GRAS"/>
</dbReference>
<evidence type="ECO:0000313" key="8">
    <source>
        <dbReference type="Proteomes" id="UP000525078"/>
    </source>
</evidence>
<reference evidence="8 9" key="1">
    <citation type="journal article" date="2020" name="bioRxiv">
        <title>Sequence and annotation of 42 cannabis genomes reveals extensive copy number variation in cannabinoid synthesis and pathogen resistance genes.</title>
        <authorList>
            <person name="Mckernan K.J."/>
            <person name="Helbert Y."/>
            <person name="Kane L.T."/>
            <person name="Ebling H."/>
            <person name="Zhang L."/>
            <person name="Liu B."/>
            <person name="Eaton Z."/>
            <person name="Mclaughlin S."/>
            <person name="Kingan S."/>
            <person name="Baybayan P."/>
            <person name="Concepcion G."/>
            <person name="Jordan M."/>
            <person name="Riva A."/>
            <person name="Barbazuk W."/>
            <person name="Harkins T."/>
        </authorList>
    </citation>
    <scope>NUCLEOTIDE SEQUENCE [LARGE SCALE GENOMIC DNA]</scope>
    <source>
        <strain evidence="8 9">cv. Jamaican Lion 4</strain>
        <strain evidence="7">Father</strain>
        <strain evidence="6">Mother</strain>
        <tissue evidence="7">Leaf</tissue>
    </source>
</reference>
<dbReference type="GO" id="GO:0005634">
    <property type="term" value="C:nucleus"/>
    <property type="evidence" value="ECO:0007669"/>
    <property type="project" value="UniProtKB-SubCell"/>
</dbReference>
<proteinExistence type="inferred from homology"/>
<evidence type="ECO:0000256" key="5">
    <source>
        <dbReference type="PROSITE-ProRule" id="PRU01191"/>
    </source>
</evidence>
<keyword evidence="2" id="KW-0805">Transcription regulation</keyword>
<accession>A0A7J6GVY2</accession>
<protein>
    <submittedName>
        <fullName evidence="7">Uncharacterized protein</fullName>
    </submittedName>
</protein>
<keyword evidence="3" id="KW-0804">Transcription</keyword>
<gene>
    <name evidence="6" type="ORF">F8388_009461</name>
    <name evidence="7" type="ORF">G4B88_024654</name>
</gene>
<dbReference type="PROSITE" id="PS50985">
    <property type="entry name" value="GRAS"/>
    <property type="match status" value="1"/>
</dbReference>
<dbReference type="Proteomes" id="UP000525078">
    <property type="component" value="Unassembled WGS sequence"/>
</dbReference>
<feature type="short sequence motif" description="VHIID" evidence="5">
    <location>
        <begin position="213"/>
        <end position="217"/>
    </location>
</feature>
<dbReference type="AlphaFoldDB" id="A0A7J6GVY2"/>
<comment type="similarity">
    <text evidence="5">Belongs to the GRAS family.</text>
</comment>
<evidence type="ECO:0000256" key="1">
    <source>
        <dbReference type="ARBA" id="ARBA00004123"/>
    </source>
</evidence>
<evidence type="ECO:0000256" key="3">
    <source>
        <dbReference type="ARBA" id="ARBA00023163"/>
    </source>
</evidence>